<evidence type="ECO:0000313" key="2">
    <source>
        <dbReference type="EMBL" id="CAK0830054.1"/>
    </source>
</evidence>
<feature type="region of interest" description="Disordered" evidence="1">
    <location>
        <begin position="113"/>
        <end position="155"/>
    </location>
</feature>
<feature type="compositionally biased region" description="Basic and acidic residues" evidence="1">
    <location>
        <begin position="113"/>
        <end position="125"/>
    </location>
</feature>
<comment type="caution">
    <text evidence="2">The sequence shown here is derived from an EMBL/GenBank/DDBJ whole genome shotgun (WGS) entry which is preliminary data.</text>
</comment>
<reference evidence="2" key="1">
    <citation type="submission" date="2023-10" db="EMBL/GenBank/DDBJ databases">
        <authorList>
            <person name="Chen Y."/>
            <person name="Shah S."/>
            <person name="Dougan E. K."/>
            <person name="Thang M."/>
            <person name="Chan C."/>
        </authorList>
    </citation>
    <scope>NUCLEOTIDE SEQUENCE [LARGE SCALE GENOMIC DNA]</scope>
</reference>
<sequence>MDRVMESFGNRLHDTVERLFKDMLKTPGTLLTLSGESVQTAMNANFVARDTLGAVTNKVMETMLRSFQTNLLQHHAKSTIVIEESATMMGMQTSPLHHDLETKMATLEAQLERPEERHLKELDRGKRTRPPRAPSTTMTSASKTCSRDPSPRSPASLPVCHFPGRPALRHCGAHMLFLSYLAAACGVLTDDDYGF</sequence>
<dbReference type="Proteomes" id="UP001189429">
    <property type="component" value="Unassembled WGS sequence"/>
</dbReference>
<keyword evidence="3" id="KW-1185">Reference proteome</keyword>
<dbReference type="EMBL" id="CAUYUJ010010702">
    <property type="protein sequence ID" value="CAK0830054.1"/>
    <property type="molecule type" value="Genomic_DNA"/>
</dbReference>
<accession>A0ABN9SDJ6</accession>
<gene>
    <name evidence="2" type="ORF">PCOR1329_LOCUS28799</name>
</gene>
<feature type="compositionally biased region" description="Polar residues" evidence="1">
    <location>
        <begin position="134"/>
        <end position="144"/>
    </location>
</feature>
<name>A0ABN9SDJ6_9DINO</name>
<proteinExistence type="predicted"/>
<protein>
    <submittedName>
        <fullName evidence="2">Uncharacterized protein</fullName>
    </submittedName>
</protein>
<evidence type="ECO:0000313" key="3">
    <source>
        <dbReference type="Proteomes" id="UP001189429"/>
    </source>
</evidence>
<organism evidence="2 3">
    <name type="scientific">Prorocentrum cordatum</name>
    <dbReference type="NCBI Taxonomy" id="2364126"/>
    <lineage>
        <taxon>Eukaryota</taxon>
        <taxon>Sar</taxon>
        <taxon>Alveolata</taxon>
        <taxon>Dinophyceae</taxon>
        <taxon>Prorocentrales</taxon>
        <taxon>Prorocentraceae</taxon>
        <taxon>Prorocentrum</taxon>
    </lineage>
</organism>
<evidence type="ECO:0000256" key="1">
    <source>
        <dbReference type="SAM" id="MobiDB-lite"/>
    </source>
</evidence>